<dbReference type="InterPro" id="IPR036692">
    <property type="entry name" value="Shew3726-like_sf"/>
</dbReference>
<name>V5SCU2_9HYPH</name>
<dbReference type="SUPFAM" id="SSF160272">
    <property type="entry name" value="Shew3726-like"/>
    <property type="match status" value="1"/>
</dbReference>
<dbReference type="HOGENOM" id="CLU_170367_0_0_5"/>
<evidence type="ECO:0000313" key="2">
    <source>
        <dbReference type="Proteomes" id="UP000018542"/>
    </source>
</evidence>
<dbReference type="InterPro" id="IPR009962">
    <property type="entry name" value="DUF1488"/>
</dbReference>
<protein>
    <recommendedName>
        <fullName evidence="3">DUF1488 domain-containing protein</fullName>
    </recommendedName>
</protein>
<reference evidence="1 2" key="1">
    <citation type="journal article" date="2014" name="Genome Announc.">
        <title>Complete Genome Sequence of Hyphomicrobium nitrativorans Strain NL23, a Denitrifying Bacterium Isolated from Biofilm of a Methanol-Fed Denitrification System Treating Seawater at the Montreal Biodome.</title>
        <authorList>
            <person name="Martineau C."/>
            <person name="Villeneuve C."/>
            <person name="Mauffrey F."/>
            <person name="Villemur R."/>
        </authorList>
    </citation>
    <scope>NUCLEOTIDE SEQUENCE [LARGE SCALE GENOMIC DNA]</scope>
    <source>
        <strain evidence="1">NL23</strain>
    </source>
</reference>
<sequence>MTLSFPNRSRSYDARGRRVRFWGYDGALEISFFLDQRAFSRMSPNPKMDETGILIAFDRHRDQILDVAARLYSGRRRDAYTLQASDF</sequence>
<evidence type="ECO:0000313" key="1">
    <source>
        <dbReference type="EMBL" id="AHB47860.1"/>
    </source>
</evidence>
<organism evidence="1 2">
    <name type="scientific">Hyphomicrobium nitrativorans NL23</name>
    <dbReference type="NCBI Taxonomy" id="1029756"/>
    <lineage>
        <taxon>Bacteria</taxon>
        <taxon>Pseudomonadati</taxon>
        <taxon>Pseudomonadota</taxon>
        <taxon>Alphaproteobacteria</taxon>
        <taxon>Hyphomicrobiales</taxon>
        <taxon>Hyphomicrobiaceae</taxon>
        <taxon>Hyphomicrobium</taxon>
    </lineage>
</organism>
<dbReference type="AlphaFoldDB" id="V5SCU2"/>
<dbReference type="Proteomes" id="UP000018542">
    <property type="component" value="Chromosome"/>
</dbReference>
<dbReference type="Pfam" id="PF07369">
    <property type="entry name" value="DUF1488"/>
    <property type="match status" value="1"/>
</dbReference>
<gene>
    <name evidence="1" type="ORF">W911_04820</name>
</gene>
<dbReference type="EMBL" id="CP006912">
    <property type="protein sequence ID" value="AHB47860.1"/>
    <property type="molecule type" value="Genomic_DNA"/>
</dbReference>
<evidence type="ECO:0008006" key="3">
    <source>
        <dbReference type="Google" id="ProtNLM"/>
    </source>
</evidence>
<dbReference type="RefSeq" id="WP_023786370.1">
    <property type="nucleotide sequence ID" value="NC_022997.1"/>
</dbReference>
<keyword evidence="2" id="KW-1185">Reference proteome</keyword>
<dbReference type="PATRIC" id="fig|1029756.8.peg.1012"/>
<proteinExistence type="predicted"/>
<dbReference type="KEGG" id="hni:W911_04820"/>
<dbReference type="OrthoDB" id="7360668at2"/>
<accession>V5SCU2</accession>